<organism evidence="1 2">
    <name type="scientific">Decorospora gaudefroyi</name>
    <dbReference type="NCBI Taxonomy" id="184978"/>
    <lineage>
        <taxon>Eukaryota</taxon>
        <taxon>Fungi</taxon>
        <taxon>Dikarya</taxon>
        <taxon>Ascomycota</taxon>
        <taxon>Pezizomycotina</taxon>
        <taxon>Dothideomycetes</taxon>
        <taxon>Pleosporomycetidae</taxon>
        <taxon>Pleosporales</taxon>
        <taxon>Pleosporineae</taxon>
        <taxon>Pleosporaceae</taxon>
        <taxon>Decorospora</taxon>
    </lineage>
</organism>
<gene>
    <name evidence="1" type="ORF">BDW02DRAFT_135502</name>
</gene>
<keyword evidence="2" id="KW-1185">Reference proteome</keyword>
<reference evidence="1" key="1">
    <citation type="submission" date="2020-01" db="EMBL/GenBank/DDBJ databases">
        <authorList>
            <consortium name="DOE Joint Genome Institute"/>
            <person name="Haridas S."/>
            <person name="Albert R."/>
            <person name="Binder M."/>
            <person name="Bloem J."/>
            <person name="Labutti K."/>
            <person name="Salamov A."/>
            <person name="Andreopoulos B."/>
            <person name="Baker S.E."/>
            <person name="Barry K."/>
            <person name="Bills G."/>
            <person name="Bluhm B.H."/>
            <person name="Cannon C."/>
            <person name="Castanera R."/>
            <person name="Culley D.E."/>
            <person name="Daum C."/>
            <person name="Ezra D."/>
            <person name="Gonzalez J.B."/>
            <person name="Henrissat B."/>
            <person name="Kuo A."/>
            <person name="Liang C."/>
            <person name="Lipzen A."/>
            <person name="Lutzoni F."/>
            <person name="Magnuson J."/>
            <person name="Mondo S."/>
            <person name="Nolan M."/>
            <person name="Ohm R."/>
            <person name="Pangilinan J."/>
            <person name="Park H.-J."/>
            <person name="Ramirez L."/>
            <person name="Alfaro M."/>
            <person name="Sun H."/>
            <person name="Tritt A."/>
            <person name="Yoshinaga Y."/>
            <person name="Zwiers L.-H."/>
            <person name="Turgeon B.G."/>
            <person name="Goodwin S.B."/>
            <person name="Spatafora J.W."/>
            <person name="Crous P.W."/>
            <person name="Grigoriev I.V."/>
        </authorList>
    </citation>
    <scope>NUCLEOTIDE SEQUENCE</scope>
    <source>
        <strain evidence="1">P77</strain>
    </source>
</reference>
<accession>A0A6A5JXW7</accession>
<dbReference type="EMBL" id="ML975427">
    <property type="protein sequence ID" value="KAF1829735.1"/>
    <property type="molecule type" value="Genomic_DNA"/>
</dbReference>
<evidence type="ECO:0000313" key="2">
    <source>
        <dbReference type="Proteomes" id="UP000800040"/>
    </source>
</evidence>
<protein>
    <submittedName>
        <fullName evidence="1">Uncharacterized protein</fullName>
    </submittedName>
</protein>
<proteinExistence type="predicted"/>
<sequence length="196" mass="21756">MQEMCSSQIGREPQSAGQFGCSAYVVAKRECARMRRVLEEVSIPCRVRNVCGPVANYYLRFSSELAGHGAGLQHAVLAHLQQCFPSMTPNAGHDMWSRTISRNEDLGYLPCVRLDRRPMRSANKIILRMAGRVVLALRRPAGTRVALVSSAGHRCRTPDQGSRAQAHAAEAILGNAASPPMLRLCWREIIVETRRF</sequence>
<evidence type="ECO:0000313" key="1">
    <source>
        <dbReference type="EMBL" id="KAF1829735.1"/>
    </source>
</evidence>
<dbReference type="Proteomes" id="UP000800040">
    <property type="component" value="Unassembled WGS sequence"/>
</dbReference>
<dbReference type="AlphaFoldDB" id="A0A6A5JXW7"/>
<name>A0A6A5JXW7_9PLEO</name>